<dbReference type="GO" id="GO:0051213">
    <property type="term" value="F:dioxygenase activity"/>
    <property type="evidence" value="ECO:0000318"/>
    <property type="project" value="GO_Central"/>
</dbReference>
<dbReference type="PANTHER" id="PTHR33711:SF10">
    <property type="entry name" value="INTRADIOL RING-CLEAVAGE DIOXYGENASES DOMAIN-CONTAINING PROTEIN"/>
    <property type="match status" value="1"/>
</dbReference>
<name>Q89VW8_BRADU</name>
<keyword evidence="7" id="KW-1185">Reference proteome</keyword>
<dbReference type="AlphaFoldDB" id="Q89VW8"/>
<dbReference type="Gene3D" id="2.60.130.10">
    <property type="entry name" value="Aromatic compound dioxygenase"/>
    <property type="match status" value="1"/>
</dbReference>
<evidence type="ECO:0000256" key="2">
    <source>
        <dbReference type="ARBA" id="ARBA00022964"/>
    </source>
</evidence>
<dbReference type="PROSITE" id="PS00083">
    <property type="entry name" value="INTRADIOL_DIOXYGENAS"/>
    <property type="match status" value="1"/>
</dbReference>
<evidence type="ECO:0000256" key="4">
    <source>
        <dbReference type="SAM" id="MobiDB-lite"/>
    </source>
</evidence>
<dbReference type="Pfam" id="PF00775">
    <property type="entry name" value="Dioxygenase_C"/>
    <property type="match status" value="1"/>
</dbReference>
<dbReference type="InParanoid" id="Q89VW8"/>
<dbReference type="GO" id="GO:0018578">
    <property type="term" value="F:protocatechuate 3,4-dioxygenase activity"/>
    <property type="evidence" value="ECO:0007669"/>
    <property type="project" value="InterPro"/>
</dbReference>
<dbReference type="Proteomes" id="UP000002526">
    <property type="component" value="Chromosome"/>
</dbReference>
<feature type="region of interest" description="Disordered" evidence="4">
    <location>
        <begin position="1"/>
        <end position="20"/>
    </location>
</feature>
<dbReference type="Pfam" id="PF12391">
    <property type="entry name" value="PCDO_beta_N"/>
    <property type="match status" value="1"/>
</dbReference>
<dbReference type="PATRIC" id="fig|224911.5.peg.946"/>
<dbReference type="InterPro" id="IPR015889">
    <property type="entry name" value="Intradiol_dOase_core"/>
</dbReference>
<protein>
    <submittedName>
        <fullName evidence="6">Protocatechuate 3,4-dioxygenase beta chain</fullName>
    </submittedName>
</protein>
<keyword evidence="2" id="KW-0223">Dioxygenase</keyword>
<evidence type="ECO:0000313" key="7">
    <source>
        <dbReference type="Proteomes" id="UP000002526"/>
    </source>
</evidence>
<keyword evidence="3" id="KW-0560">Oxidoreductase</keyword>
<dbReference type="PhylomeDB" id="Q89VW8"/>
<dbReference type="InterPro" id="IPR000627">
    <property type="entry name" value="Intradiol_dOase_C"/>
</dbReference>
<dbReference type="SUPFAM" id="SSF49482">
    <property type="entry name" value="Aromatic compound dioxygenase"/>
    <property type="match status" value="1"/>
</dbReference>
<evidence type="ECO:0000313" key="6">
    <source>
        <dbReference type="EMBL" id="BAC46192.1"/>
    </source>
</evidence>
<dbReference type="GO" id="GO:0019619">
    <property type="term" value="P:3,4-dihydroxybenzoate catabolic process"/>
    <property type="evidence" value="ECO:0007669"/>
    <property type="project" value="InterPro"/>
</dbReference>
<dbReference type="PANTHER" id="PTHR33711">
    <property type="entry name" value="DIOXYGENASE, PUTATIVE (AFU_ORTHOLOGUE AFUA_2G02910)-RELATED"/>
    <property type="match status" value="1"/>
</dbReference>
<sequence>MLTGRTENGRGRSSPMTFIYPVDSNKAHPLPLSPEYKSSIKRAPNKPLIPMRHTLSELTGPVYGHETVREGDNDLTTQHTGEPIGERIIVHGHVLDEDGRGVPNSLVEIWQANSCGRYVHVRDQHPAPLDPNFTGAGRTQSDASGYYRFVTIKPGAYPWGNHHNAWRPAHIHLSVFGHSFVTRLVTQMYFPADPLFPFDPIFNSVPDEKARARMVSSFDLENTQPEWALCYRFDIVLRGKNATPMESH</sequence>
<feature type="domain" description="Intradiol ring-cleavage dioxygenases" evidence="5">
    <location>
        <begin position="90"/>
        <end position="118"/>
    </location>
</feature>
<dbReference type="EnsemblBacteria" id="BAC46192">
    <property type="protein sequence ID" value="BAC46192"/>
    <property type="gene ID" value="BAC46192"/>
</dbReference>
<reference evidence="7" key="1">
    <citation type="journal article" date="2002" name="DNA Res.">
        <title>Complete genomic sequence of nitrogen-fixing symbiotic bacterium Bradyrhizobium japonicum USDA110.</title>
        <authorList>
            <person name="Kaneko T."/>
            <person name="Nakamura Y."/>
            <person name="Sato S."/>
            <person name="Minamisawa K."/>
            <person name="Uchiumi T."/>
            <person name="Sasamoto S."/>
            <person name="Watanabe A."/>
            <person name="Idesawa K."/>
            <person name="Iriguchi M."/>
            <person name="Kawashima K."/>
            <person name="Kohara M."/>
            <person name="Matsumoto M."/>
            <person name="Shimpo S."/>
            <person name="Tsuruoka H."/>
            <person name="Wada T."/>
            <person name="Yamada M."/>
            <person name="Tabata S."/>
        </authorList>
    </citation>
    <scope>NUCLEOTIDE SEQUENCE [LARGE SCALE GENOMIC DNA]</scope>
    <source>
        <strain evidence="7">JCM 10833 / BCRC 13528 / IAM 13628 / NBRC 14792 / USDA 110</strain>
    </source>
</reference>
<dbReference type="HOGENOM" id="CLU_027719_5_0_5"/>
<comment type="similarity">
    <text evidence="1">Belongs to the intradiol ring-cleavage dioxygenase family.</text>
</comment>
<dbReference type="GO" id="GO:0008199">
    <property type="term" value="F:ferric iron binding"/>
    <property type="evidence" value="ECO:0007669"/>
    <property type="project" value="InterPro"/>
</dbReference>
<evidence type="ECO:0000259" key="5">
    <source>
        <dbReference type="PROSITE" id="PS00083"/>
    </source>
</evidence>
<dbReference type="STRING" id="224911.AAV28_01475"/>
<dbReference type="InterPro" id="IPR024756">
    <property type="entry name" value="PCDO_beta_N"/>
</dbReference>
<dbReference type="InterPro" id="IPR012785">
    <property type="entry name" value="Protocat_dOase_b"/>
</dbReference>
<organism evidence="6 7">
    <name type="scientific">Bradyrhizobium diazoefficiens (strain JCM 10833 / BCRC 13528 / IAM 13628 / NBRC 14792 / USDA 110)</name>
    <dbReference type="NCBI Taxonomy" id="224911"/>
    <lineage>
        <taxon>Bacteria</taxon>
        <taxon>Pseudomonadati</taxon>
        <taxon>Pseudomonadota</taxon>
        <taxon>Alphaproteobacteria</taxon>
        <taxon>Hyphomicrobiales</taxon>
        <taxon>Nitrobacteraceae</taxon>
        <taxon>Bradyrhizobium</taxon>
    </lineage>
</organism>
<accession>Q89VW8</accession>
<evidence type="ECO:0000256" key="1">
    <source>
        <dbReference type="ARBA" id="ARBA00007825"/>
    </source>
</evidence>
<dbReference type="KEGG" id="bja:blr0927"/>
<evidence type="ECO:0000256" key="3">
    <source>
        <dbReference type="ARBA" id="ARBA00023002"/>
    </source>
</evidence>
<dbReference type="InterPro" id="IPR050770">
    <property type="entry name" value="Intradiol_RC_Dioxygenase"/>
</dbReference>
<dbReference type="EMBL" id="BA000040">
    <property type="protein sequence ID" value="BAC46192.1"/>
    <property type="molecule type" value="Genomic_DNA"/>
</dbReference>
<proteinExistence type="inferred from homology"/>
<dbReference type="NCBIfam" id="TIGR02422">
    <property type="entry name" value="protocat_beta"/>
    <property type="match status" value="1"/>
</dbReference>
<dbReference type="OrthoDB" id="9805815at2"/>
<dbReference type="CDD" id="cd03464">
    <property type="entry name" value="3_4-PCD_beta"/>
    <property type="match status" value="1"/>
</dbReference>
<gene>
    <name evidence="6" type="primary">pcaH</name>
</gene>
<dbReference type="eggNOG" id="COG3485">
    <property type="taxonomic scope" value="Bacteria"/>
</dbReference>